<gene>
    <name evidence="3" type="ORF">OVA965_LOCUS6721</name>
    <name evidence="4" type="ORF">TMI583_LOCUS6717</name>
</gene>
<sequence>MSLVIVPNCLCRLLCELLAMKRLLILIIEQKVLQKYDELSQHRTSGCQSEKRISAVRQLFVYAVHGDFESIKKLLLQSHYREVVLMRDEHDQTLLHIAIIHSFSYVYIRLLRMRDSDPCAQDQDEYTPAHYAVERDDVEMLKTLTVRFHARIKVLSDNEVNRTHKNCQRALIVRTNRGKMTAFMLACYKQAINCARYIHQTRMDHANTQDIDVDAALHYVVARNNMELTLFLIAECNADVNGDDPTRPSPLDVAMFNDFTEIKQILLANNATSRCQITRIANKPNNPQPMIDVKFESLSLDTPTAY</sequence>
<dbReference type="EMBL" id="CAJNOK010002052">
    <property type="protein sequence ID" value="CAF0842604.1"/>
    <property type="molecule type" value="Genomic_DNA"/>
</dbReference>
<comment type="caution">
    <text evidence="3">The sequence shown here is derived from an EMBL/GenBank/DDBJ whole genome shotgun (WGS) entry which is preliminary data.</text>
</comment>
<evidence type="ECO:0000256" key="2">
    <source>
        <dbReference type="ARBA" id="ARBA00023043"/>
    </source>
</evidence>
<dbReference type="PANTHER" id="PTHR24198">
    <property type="entry name" value="ANKYRIN REPEAT AND PROTEIN KINASE DOMAIN-CONTAINING PROTEIN"/>
    <property type="match status" value="1"/>
</dbReference>
<evidence type="ECO:0000313" key="5">
    <source>
        <dbReference type="Proteomes" id="UP000677228"/>
    </source>
</evidence>
<name>A0A8S2D4M7_9BILA</name>
<evidence type="ECO:0000313" key="3">
    <source>
        <dbReference type="EMBL" id="CAF0842604.1"/>
    </source>
</evidence>
<protein>
    <submittedName>
        <fullName evidence="3">Uncharacterized protein</fullName>
    </submittedName>
</protein>
<dbReference type="PANTHER" id="PTHR24198:SF165">
    <property type="entry name" value="ANKYRIN REPEAT-CONTAINING PROTEIN-RELATED"/>
    <property type="match status" value="1"/>
</dbReference>
<dbReference type="EMBL" id="CAJOBA010002052">
    <property type="protein sequence ID" value="CAF3627583.1"/>
    <property type="molecule type" value="Genomic_DNA"/>
</dbReference>
<evidence type="ECO:0000313" key="4">
    <source>
        <dbReference type="EMBL" id="CAF3627583.1"/>
    </source>
</evidence>
<keyword evidence="1" id="KW-0677">Repeat</keyword>
<dbReference type="InterPro" id="IPR036770">
    <property type="entry name" value="Ankyrin_rpt-contain_sf"/>
</dbReference>
<dbReference type="InterPro" id="IPR002110">
    <property type="entry name" value="Ankyrin_rpt"/>
</dbReference>
<reference evidence="3" key="1">
    <citation type="submission" date="2021-02" db="EMBL/GenBank/DDBJ databases">
        <authorList>
            <person name="Nowell W R."/>
        </authorList>
    </citation>
    <scope>NUCLEOTIDE SEQUENCE</scope>
</reference>
<dbReference type="Proteomes" id="UP000677228">
    <property type="component" value="Unassembled WGS sequence"/>
</dbReference>
<dbReference type="Gene3D" id="1.25.40.20">
    <property type="entry name" value="Ankyrin repeat-containing domain"/>
    <property type="match status" value="1"/>
</dbReference>
<accession>A0A8S2D4M7</accession>
<proteinExistence type="predicted"/>
<dbReference type="AlphaFoldDB" id="A0A8S2D4M7"/>
<evidence type="ECO:0000256" key="1">
    <source>
        <dbReference type="ARBA" id="ARBA00022737"/>
    </source>
</evidence>
<dbReference type="SMART" id="SM00248">
    <property type="entry name" value="ANK"/>
    <property type="match status" value="4"/>
</dbReference>
<organism evidence="3 5">
    <name type="scientific">Didymodactylos carnosus</name>
    <dbReference type="NCBI Taxonomy" id="1234261"/>
    <lineage>
        <taxon>Eukaryota</taxon>
        <taxon>Metazoa</taxon>
        <taxon>Spiralia</taxon>
        <taxon>Gnathifera</taxon>
        <taxon>Rotifera</taxon>
        <taxon>Eurotatoria</taxon>
        <taxon>Bdelloidea</taxon>
        <taxon>Philodinida</taxon>
        <taxon>Philodinidae</taxon>
        <taxon>Didymodactylos</taxon>
    </lineage>
</organism>
<keyword evidence="2" id="KW-0040">ANK repeat</keyword>
<dbReference type="SUPFAM" id="SSF48403">
    <property type="entry name" value="Ankyrin repeat"/>
    <property type="match status" value="1"/>
</dbReference>
<dbReference type="Pfam" id="PF12796">
    <property type="entry name" value="Ank_2"/>
    <property type="match status" value="1"/>
</dbReference>
<dbReference type="Proteomes" id="UP000682733">
    <property type="component" value="Unassembled WGS sequence"/>
</dbReference>